<accession>A0ABP1RZK4</accession>
<proteinExistence type="predicted"/>
<evidence type="ECO:0000313" key="2">
    <source>
        <dbReference type="EMBL" id="CAL8139428.1"/>
    </source>
</evidence>
<dbReference type="CDD" id="cd18186">
    <property type="entry name" value="BTB_POZ_ZBTB_KLHL-like"/>
    <property type="match status" value="1"/>
</dbReference>
<feature type="domain" description="BTB" evidence="1">
    <location>
        <begin position="212"/>
        <end position="274"/>
    </location>
</feature>
<gene>
    <name evidence="2" type="ORF">ODALV1_LOCUS27831</name>
</gene>
<keyword evidence="3" id="KW-1185">Reference proteome</keyword>
<evidence type="ECO:0000259" key="1">
    <source>
        <dbReference type="PROSITE" id="PS50097"/>
    </source>
</evidence>
<dbReference type="Pfam" id="PF00651">
    <property type="entry name" value="BTB"/>
    <property type="match status" value="1"/>
</dbReference>
<dbReference type="Gene3D" id="3.30.710.10">
    <property type="entry name" value="Potassium Channel Kv1.1, Chain A"/>
    <property type="match status" value="1"/>
</dbReference>
<dbReference type="EMBL" id="CAXLJM020000125">
    <property type="protein sequence ID" value="CAL8139428.1"/>
    <property type="molecule type" value="Genomic_DNA"/>
</dbReference>
<evidence type="ECO:0000313" key="3">
    <source>
        <dbReference type="Proteomes" id="UP001642540"/>
    </source>
</evidence>
<dbReference type="Proteomes" id="UP001642540">
    <property type="component" value="Unassembled WGS sequence"/>
</dbReference>
<reference evidence="2 3" key="1">
    <citation type="submission" date="2024-08" db="EMBL/GenBank/DDBJ databases">
        <authorList>
            <person name="Cucini C."/>
            <person name="Frati F."/>
        </authorList>
    </citation>
    <scope>NUCLEOTIDE SEQUENCE [LARGE SCALE GENOMIC DNA]</scope>
</reference>
<name>A0ABP1RZK4_9HEXA</name>
<dbReference type="InterPro" id="IPR000210">
    <property type="entry name" value="BTB/POZ_dom"/>
</dbReference>
<dbReference type="PANTHER" id="PTHR24413">
    <property type="entry name" value="SPECKLE-TYPE POZ PROTEIN"/>
    <property type="match status" value="1"/>
</dbReference>
<dbReference type="PROSITE" id="PS50097">
    <property type="entry name" value="BTB"/>
    <property type="match status" value="1"/>
</dbReference>
<organism evidence="2 3">
    <name type="scientific">Orchesella dallaii</name>
    <dbReference type="NCBI Taxonomy" id="48710"/>
    <lineage>
        <taxon>Eukaryota</taxon>
        <taxon>Metazoa</taxon>
        <taxon>Ecdysozoa</taxon>
        <taxon>Arthropoda</taxon>
        <taxon>Hexapoda</taxon>
        <taxon>Collembola</taxon>
        <taxon>Entomobryomorpha</taxon>
        <taxon>Entomobryoidea</taxon>
        <taxon>Orchesellidae</taxon>
        <taxon>Orchesellinae</taxon>
        <taxon>Orchesella</taxon>
    </lineage>
</organism>
<dbReference type="SUPFAM" id="SSF54695">
    <property type="entry name" value="POZ domain"/>
    <property type="match status" value="1"/>
</dbReference>
<dbReference type="InterPro" id="IPR011333">
    <property type="entry name" value="SKP1/BTB/POZ_sf"/>
</dbReference>
<sequence length="380" mass="42983">MNISIVSISNKRAASPSYMMCKTGFLLNLSNDILIQVDPKFPESQERQEYLEKLKRTIRAKTERKEPLIFSMEPSPTTPTEARLFIRGDFIKTLQEIWGINLGLRVEGHFTYPDPNTGTGSFNRMNTAEFSTANMEIKYNIGSASCVCTNMKVLRDEFNRSVLELGNTTVTLQVRLFVKNGVRLFVKKPKHSNKAGGLKNLNKKIQSDKIYSDVSIVANDSSVFPANKCFLVVHSPVLKACMENFEESKTNKIHSAFSGACVQALLEFIYTLEIPKAIECSKLTVELFQAAHFYEMVQLEEMLGEMILQKGNSWFDVDTAIELFRFVGKIETSSCAKLKSKLVQVLKEKGCELTDSENFKSMFAEDWNTALEFCVMALKK</sequence>
<dbReference type="SMART" id="SM00225">
    <property type="entry name" value="BTB"/>
    <property type="match status" value="1"/>
</dbReference>
<comment type="caution">
    <text evidence="2">The sequence shown here is derived from an EMBL/GenBank/DDBJ whole genome shotgun (WGS) entry which is preliminary data.</text>
</comment>
<protein>
    <recommendedName>
        <fullName evidence="1">BTB domain-containing protein</fullName>
    </recommendedName>
</protein>